<keyword evidence="2" id="KW-0479">Metal-binding</keyword>
<evidence type="ECO:0000256" key="2">
    <source>
        <dbReference type="ARBA" id="ARBA00022723"/>
    </source>
</evidence>
<organism evidence="9 10">
    <name type="scientific">Vibrio lentus</name>
    <dbReference type="NCBI Taxonomy" id="136468"/>
    <lineage>
        <taxon>Bacteria</taxon>
        <taxon>Pseudomonadati</taxon>
        <taxon>Pseudomonadota</taxon>
        <taxon>Gammaproteobacteria</taxon>
        <taxon>Vibrionales</taxon>
        <taxon>Vibrionaceae</taxon>
        <taxon>Vibrio</taxon>
    </lineage>
</organism>
<name>A0A2N7C7B6_9VIBR</name>
<evidence type="ECO:0000256" key="6">
    <source>
        <dbReference type="ARBA" id="ARBA00023004"/>
    </source>
</evidence>
<dbReference type="AlphaFoldDB" id="A0A2N7C7B6"/>
<dbReference type="PANTHER" id="PTHR10869">
    <property type="entry name" value="PROLYL 4-HYDROXYLASE ALPHA SUBUNIT"/>
    <property type="match status" value="1"/>
</dbReference>
<keyword evidence="3" id="KW-0847">Vitamin C</keyword>
<dbReference type="GO" id="GO:0031418">
    <property type="term" value="F:L-ascorbic acid binding"/>
    <property type="evidence" value="ECO:0007669"/>
    <property type="project" value="UniProtKB-KW"/>
</dbReference>
<accession>A0A2N7C7B6</accession>
<dbReference type="PANTHER" id="PTHR10869:SF247">
    <property type="entry name" value="FE2OG DIOXYGENASE DOMAIN-CONTAINING PROTEIN"/>
    <property type="match status" value="1"/>
</dbReference>
<evidence type="ECO:0000256" key="4">
    <source>
        <dbReference type="ARBA" id="ARBA00022964"/>
    </source>
</evidence>
<proteinExistence type="predicted"/>
<keyword evidence="4" id="KW-0223">Dioxygenase</keyword>
<evidence type="ECO:0000313" key="10">
    <source>
        <dbReference type="Proteomes" id="UP000235778"/>
    </source>
</evidence>
<reference evidence="10" key="1">
    <citation type="submission" date="2016-07" db="EMBL/GenBank/DDBJ databases">
        <title>Nontailed viruses are major unrecognized killers of bacteria in the ocean.</title>
        <authorList>
            <person name="Kauffman K."/>
            <person name="Hussain F."/>
            <person name="Yang J."/>
            <person name="Arevalo P."/>
            <person name="Brown J."/>
            <person name="Cutler M."/>
            <person name="Kelly L."/>
            <person name="Polz M.F."/>
        </authorList>
    </citation>
    <scope>NUCLEOTIDE SEQUENCE [LARGE SCALE GENOMIC DNA]</scope>
    <source>
        <strain evidence="10">10N.286.55.C1</strain>
    </source>
</reference>
<evidence type="ECO:0000256" key="7">
    <source>
        <dbReference type="SAM" id="MobiDB-lite"/>
    </source>
</evidence>
<dbReference type="GO" id="GO:0005506">
    <property type="term" value="F:iron ion binding"/>
    <property type="evidence" value="ECO:0007669"/>
    <property type="project" value="InterPro"/>
</dbReference>
<evidence type="ECO:0000313" key="9">
    <source>
        <dbReference type="EMBL" id="PME75467.1"/>
    </source>
</evidence>
<protein>
    <submittedName>
        <fullName evidence="9">Oxidoreductase</fullName>
    </submittedName>
</protein>
<evidence type="ECO:0000256" key="5">
    <source>
        <dbReference type="ARBA" id="ARBA00023002"/>
    </source>
</evidence>
<keyword evidence="6" id="KW-0408">Iron</keyword>
<dbReference type="GO" id="GO:0004656">
    <property type="term" value="F:procollagen-proline 4-dioxygenase activity"/>
    <property type="evidence" value="ECO:0007669"/>
    <property type="project" value="TreeGrafter"/>
</dbReference>
<dbReference type="Gene3D" id="2.60.120.620">
    <property type="entry name" value="q2cbj1_9rhob like domain"/>
    <property type="match status" value="1"/>
</dbReference>
<evidence type="ECO:0000259" key="8">
    <source>
        <dbReference type="PROSITE" id="PS51471"/>
    </source>
</evidence>
<feature type="region of interest" description="Disordered" evidence="7">
    <location>
        <begin position="197"/>
        <end position="216"/>
    </location>
</feature>
<evidence type="ECO:0000256" key="3">
    <source>
        <dbReference type="ARBA" id="ARBA00022896"/>
    </source>
</evidence>
<sequence>MMNNKENFYVVRRESGTQRSDLPVWAPKSANPFALDKNVNAVSRAEVSNVPGAFQLLDVLLPEEVQRILDGANQLGFTEDAAVSLPREVRHNQNLNLIADTETLDVIWKRCQDHFVDKYKHFAGVKPLGINGRFRFYRYDEGDFFKMHTDGSWPGSQVVNEQLVDDAFGDRWSMYTFLILLSDDFVGGETQFMVNRNDPSKPARRQGHHQENANIESVRTPSGSVLCFPHGTHPAHCIHGSAPILSGTKYIIRTDVLFEL</sequence>
<dbReference type="InterPro" id="IPR005123">
    <property type="entry name" value="Oxoglu/Fe-dep_dioxygenase_dom"/>
</dbReference>
<gene>
    <name evidence="9" type="ORF">BCV30_00750</name>
</gene>
<comment type="caution">
    <text evidence="9">The sequence shown here is derived from an EMBL/GenBank/DDBJ whole genome shotgun (WGS) entry which is preliminary data.</text>
</comment>
<comment type="cofactor">
    <cofactor evidence="1">
        <name>L-ascorbate</name>
        <dbReference type="ChEBI" id="CHEBI:38290"/>
    </cofactor>
</comment>
<dbReference type="EMBL" id="MCSI01000002">
    <property type="protein sequence ID" value="PME75467.1"/>
    <property type="molecule type" value="Genomic_DNA"/>
</dbReference>
<dbReference type="PROSITE" id="PS51471">
    <property type="entry name" value="FE2OG_OXY"/>
    <property type="match status" value="1"/>
</dbReference>
<evidence type="ECO:0000256" key="1">
    <source>
        <dbReference type="ARBA" id="ARBA00001961"/>
    </source>
</evidence>
<feature type="domain" description="Fe2OG dioxygenase" evidence="8">
    <location>
        <begin position="129"/>
        <end position="258"/>
    </location>
</feature>
<dbReference type="Proteomes" id="UP000235778">
    <property type="component" value="Unassembled WGS sequence"/>
</dbReference>
<keyword evidence="5" id="KW-0560">Oxidoreductase</keyword>
<dbReference type="SMART" id="SM00702">
    <property type="entry name" value="P4Hc"/>
    <property type="match status" value="1"/>
</dbReference>
<dbReference type="InterPro" id="IPR006620">
    <property type="entry name" value="Pro_4_hyd_alph"/>
</dbReference>
<dbReference type="InterPro" id="IPR045054">
    <property type="entry name" value="P4HA-like"/>
</dbReference>